<evidence type="ECO:0000313" key="3">
    <source>
        <dbReference type="Proteomes" id="UP001497480"/>
    </source>
</evidence>
<dbReference type="Proteomes" id="UP001497480">
    <property type="component" value="Unassembled WGS sequence"/>
</dbReference>
<keyword evidence="3" id="KW-1185">Reference proteome</keyword>
<dbReference type="AlphaFoldDB" id="A0AAV1X588"/>
<dbReference type="InterPro" id="IPR015655">
    <property type="entry name" value="PP2C"/>
</dbReference>
<feature type="domain" description="PPM-type phosphatase" evidence="1">
    <location>
        <begin position="1"/>
        <end position="166"/>
    </location>
</feature>
<dbReference type="GO" id="GO:0004722">
    <property type="term" value="F:protein serine/threonine phosphatase activity"/>
    <property type="evidence" value="ECO:0007669"/>
    <property type="project" value="InterPro"/>
</dbReference>
<protein>
    <recommendedName>
        <fullName evidence="1">PPM-type phosphatase domain-containing protein</fullName>
    </recommendedName>
</protein>
<accession>A0AAV1X588</accession>
<comment type="caution">
    <text evidence="2">The sequence shown here is derived from an EMBL/GenBank/DDBJ whole genome shotgun (WGS) entry which is preliminary data.</text>
</comment>
<dbReference type="EMBL" id="CAXHTB010000012">
    <property type="protein sequence ID" value="CAL0316522.1"/>
    <property type="molecule type" value="Genomic_DNA"/>
</dbReference>
<dbReference type="InterPro" id="IPR036457">
    <property type="entry name" value="PPM-type-like_dom_sf"/>
</dbReference>
<dbReference type="Gene3D" id="3.60.40.10">
    <property type="entry name" value="PPM-type phosphatase domain"/>
    <property type="match status" value="2"/>
</dbReference>
<sequence>MVENNVDRNPELALMGSCVLVMLMKDQDVYVMNLGDSCVILAQERPNGRHPNPSFVKDDARHKNRSRESLEVFRIKAEHPDDNQAILNDRVKGQLKVSRAFGVGALSEIPTSFRKRASYHTGSEMSKVSNFTMLDYSRMDFHELLDIPHGERRKYHDDVSVMVVSLEGRIWRSSG</sequence>
<dbReference type="PANTHER" id="PTHR13832">
    <property type="entry name" value="PROTEIN PHOSPHATASE 2C"/>
    <property type="match status" value="1"/>
</dbReference>
<dbReference type="PANTHER" id="PTHR13832:SF688">
    <property type="entry name" value="PROTEIN PHOSPHATASE 2C 32"/>
    <property type="match status" value="1"/>
</dbReference>
<dbReference type="SUPFAM" id="SSF81606">
    <property type="entry name" value="PP2C-like"/>
    <property type="match status" value="1"/>
</dbReference>
<evidence type="ECO:0000313" key="2">
    <source>
        <dbReference type="EMBL" id="CAL0316522.1"/>
    </source>
</evidence>
<reference evidence="2 3" key="1">
    <citation type="submission" date="2024-03" db="EMBL/GenBank/DDBJ databases">
        <authorList>
            <person name="Martinez-Hernandez J."/>
        </authorList>
    </citation>
    <scope>NUCLEOTIDE SEQUENCE [LARGE SCALE GENOMIC DNA]</scope>
</reference>
<dbReference type="Pfam" id="PF00481">
    <property type="entry name" value="PP2C"/>
    <property type="match status" value="1"/>
</dbReference>
<gene>
    <name evidence="2" type="ORF">LLUT_LOCUS17582</name>
</gene>
<name>A0AAV1X588_LUPLU</name>
<proteinExistence type="predicted"/>
<dbReference type="PROSITE" id="PS51746">
    <property type="entry name" value="PPM_2"/>
    <property type="match status" value="1"/>
</dbReference>
<evidence type="ECO:0000259" key="1">
    <source>
        <dbReference type="PROSITE" id="PS51746"/>
    </source>
</evidence>
<dbReference type="InterPro" id="IPR001932">
    <property type="entry name" value="PPM-type_phosphatase-like_dom"/>
</dbReference>
<organism evidence="2 3">
    <name type="scientific">Lupinus luteus</name>
    <name type="common">European yellow lupine</name>
    <dbReference type="NCBI Taxonomy" id="3873"/>
    <lineage>
        <taxon>Eukaryota</taxon>
        <taxon>Viridiplantae</taxon>
        <taxon>Streptophyta</taxon>
        <taxon>Embryophyta</taxon>
        <taxon>Tracheophyta</taxon>
        <taxon>Spermatophyta</taxon>
        <taxon>Magnoliopsida</taxon>
        <taxon>eudicotyledons</taxon>
        <taxon>Gunneridae</taxon>
        <taxon>Pentapetalae</taxon>
        <taxon>rosids</taxon>
        <taxon>fabids</taxon>
        <taxon>Fabales</taxon>
        <taxon>Fabaceae</taxon>
        <taxon>Papilionoideae</taxon>
        <taxon>50 kb inversion clade</taxon>
        <taxon>genistoids sensu lato</taxon>
        <taxon>core genistoids</taxon>
        <taxon>Genisteae</taxon>
        <taxon>Lupinus</taxon>
    </lineage>
</organism>